<dbReference type="Proteomes" id="UP000003597">
    <property type="component" value="Unassembled WGS sequence"/>
</dbReference>
<dbReference type="PIRSF" id="PIRSF012293">
    <property type="entry name" value="EutA"/>
    <property type="match status" value="1"/>
</dbReference>
<comment type="caution">
    <text evidence="1">The sequence shown here is derived from an EMBL/GenBank/DDBJ whole genome shotgun (WGS) entry which is preliminary data.</text>
</comment>
<dbReference type="InterPro" id="IPR009377">
    <property type="entry name" value="EutA"/>
</dbReference>
<dbReference type="EMBL" id="AGCN01000032">
    <property type="protein sequence ID" value="EHN61089.1"/>
    <property type="molecule type" value="Genomic_DNA"/>
</dbReference>
<dbReference type="AlphaFoldDB" id="A0AB72Z8D0"/>
<sequence>MRVLTETILSVGIDLGTSTTQLILSELEIQNMASSFTVPRIVISDKRIIFRSEILFTPILADNLIDVDAIRDFVTKEYANAGIKKEEIGMGAVIITGETARKDNASNVLDAMSGFAGDFVVATAGPDLESIIAGKGAGAHTYSKENSTCVVNLDIGGGTTNLSLFDRGELIDTACLDIGGRLIKVDRETRKITYIAPKIQALIEKRGYPITLGEKTSPENLQPILGEMVELLKNSVGLGAPNDFYETIITNKGLKFLAEIECISFSGGVADCISTGALSDPFRYGDIGLLLGKSIAESSLMTEKKYIESVETIRATVVGAGSHTAEISGSTITYTEKIFPVKNIPILKLAKQEENENMAEVIKEKLNWFKIDEDMERIALAIEGENSPSFQQVTEYAKAICEGMKEPIALGHPLIIITWHDMAKALGQSIFGHLPAGYPLICLDSVKVDNGDYIDIGKPVADGKVLPVVVKTLVFN</sequence>
<reference evidence="1 2" key="1">
    <citation type="submission" date="2011-08" db="EMBL/GenBank/DDBJ databases">
        <authorList>
            <person name="Weinstock G."/>
            <person name="Sodergren E."/>
            <person name="Clifton S."/>
            <person name="Fulton L."/>
            <person name="Fulton B."/>
            <person name="Courtney L."/>
            <person name="Fronick C."/>
            <person name="Harrison M."/>
            <person name="Strong C."/>
            <person name="Farmer C."/>
            <person name="Delahaunty K."/>
            <person name="Markovic C."/>
            <person name="Hall O."/>
            <person name="Minx P."/>
            <person name="Tomlinson C."/>
            <person name="Mitreva M."/>
            <person name="Hou S."/>
            <person name="Chen J."/>
            <person name="Wollam A."/>
            <person name="Pepin K.H."/>
            <person name="Johnson M."/>
            <person name="Bhonagiri V."/>
            <person name="Zhang X."/>
            <person name="Suruliraj S."/>
            <person name="Warren W."/>
            <person name="Chinwalla A."/>
            <person name="Mardis E.R."/>
            <person name="Wilson R.K."/>
        </authorList>
    </citation>
    <scope>NUCLEOTIDE SEQUENCE [LARGE SCALE GENOMIC DNA]</scope>
    <source>
        <strain evidence="1 2">ATCC 33091</strain>
    </source>
</reference>
<proteinExistence type="predicted"/>
<evidence type="ECO:0000313" key="1">
    <source>
        <dbReference type="EMBL" id="EHN61089.1"/>
    </source>
</evidence>
<dbReference type="PANTHER" id="PTHR32432:SF13">
    <property type="entry name" value="ETHANOLAMINE AMMONIA-LYASE REACTIVASE EUTA"/>
    <property type="match status" value="1"/>
</dbReference>
<evidence type="ECO:0000313" key="2">
    <source>
        <dbReference type="Proteomes" id="UP000003597"/>
    </source>
</evidence>
<dbReference type="Gene3D" id="3.30.420.40">
    <property type="match status" value="1"/>
</dbReference>
<dbReference type="InterPro" id="IPR043129">
    <property type="entry name" value="ATPase_NBD"/>
</dbReference>
<dbReference type="Pfam" id="PF06277">
    <property type="entry name" value="EutA"/>
    <property type="match status" value="1"/>
</dbReference>
<dbReference type="NCBIfam" id="NF007994">
    <property type="entry name" value="PRK10719.1-5"/>
    <property type="match status" value="1"/>
</dbReference>
<keyword evidence="2" id="KW-1185">Reference proteome</keyword>
<protein>
    <submittedName>
        <fullName evidence="1">Ethanolamine utilization protein EutA</fullName>
    </submittedName>
</protein>
<dbReference type="SUPFAM" id="SSF53067">
    <property type="entry name" value="Actin-like ATPase domain"/>
    <property type="match status" value="1"/>
</dbReference>
<accession>A0AB72Z8D0</accession>
<gene>
    <name evidence="1" type="ORF">HMPREF0557_01829</name>
</gene>
<dbReference type="PANTHER" id="PTHR32432">
    <property type="entry name" value="CELL DIVISION PROTEIN FTSA-RELATED"/>
    <property type="match status" value="1"/>
</dbReference>
<dbReference type="NCBIfam" id="NF007992">
    <property type="entry name" value="PRK10719.1-3"/>
    <property type="match status" value="1"/>
</dbReference>
<dbReference type="InterPro" id="IPR050696">
    <property type="entry name" value="FtsA/MreB"/>
</dbReference>
<name>A0AB72Z8D0_LISIO</name>
<organism evidence="1 2">
    <name type="scientific">Listeria innocua ATCC 33091</name>
    <dbReference type="NCBI Taxonomy" id="1002366"/>
    <lineage>
        <taxon>Bacteria</taxon>
        <taxon>Bacillati</taxon>
        <taxon>Bacillota</taxon>
        <taxon>Bacilli</taxon>
        <taxon>Bacillales</taxon>
        <taxon>Listeriaceae</taxon>
        <taxon>Listeria</taxon>
    </lineage>
</organism>